<proteinExistence type="predicted"/>
<gene>
    <name evidence="1" type="ORF">LR48_Vigan03g149300</name>
</gene>
<reference evidence="2" key="1">
    <citation type="journal article" date="2015" name="Proc. Natl. Acad. Sci. U.S.A.">
        <title>Genome sequencing of adzuki bean (Vigna angularis) provides insight into high starch and low fat accumulation and domestication.</title>
        <authorList>
            <person name="Yang K."/>
            <person name="Tian Z."/>
            <person name="Chen C."/>
            <person name="Luo L."/>
            <person name="Zhao B."/>
            <person name="Wang Z."/>
            <person name="Yu L."/>
            <person name="Li Y."/>
            <person name="Sun Y."/>
            <person name="Li W."/>
            <person name="Chen Y."/>
            <person name="Li Y."/>
            <person name="Zhang Y."/>
            <person name="Ai D."/>
            <person name="Zhao J."/>
            <person name="Shang C."/>
            <person name="Ma Y."/>
            <person name="Wu B."/>
            <person name="Wang M."/>
            <person name="Gao L."/>
            <person name="Sun D."/>
            <person name="Zhang P."/>
            <person name="Guo F."/>
            <person name="Wang W."/>
            <person name="Li Y."/>
            <person name="Wang J."/>
            <person name="Varshney R.K."/>
            <person name="Wang J."/>
            <person name="Ling H.Q."/>
            <person name="Wan P."/>
        </authorList>
    </citation>
    <scope>NUCLEOTIDE SEQUENCE</scope>
    <source>
        <strain evidence="2">cv. Jingnong 6</strain>
    </source>
</reference>
<organism evidence="1 2">
    <name type="scientific">Phaseolus angularis</name>
    <name type="common">Azuki bean</name>
    <name type="synonym">Vigna angularis</name>
    <dbReference type="NCBI Taxonomy" id="3914"/>
    <lineage>
        <taxon>Eukaryota</taxon>
        <taxon>Viridiplantae</taxon>
        <taxon>Streptophyta</taxon>
        <taxon>Embryophyta</taxon>
        <taxon>Tracheophyta</taxon>
        <taxon>Spermatophyta</taxon>
        <taxon>Magnoliopsida</taxon>
        <taxon>eudicotyledons</taxon>
        <taxon>Gunneridae</taxon>
        <taxon>Pentapetalae</taxon>
        <taxon>rosids</taxon>
        <taxon>fabids</taxon>
        <taxon>Fabales</taxon>
        <taxon>Fabaceae</taxon>
        <taxon>Papilionoideae</taxon>
        <taxon>50 kb inversion clade</taxon>
        <taxon>NPAAA clade</taxon>
        <taxon>indigoferoid/millettioid clade</taxon>
        <taxon>Phaseoleae</taxon>
        <taxon>Vigna</taxon>
    </lineage>
</organism>
<dbReference type="EMBL" id="CM003373">
    <property type="protein sequence ID" value="KOM38111.1"/>
    <property type="molecule type" value="Genomic_DNA"/>
</dbReference>
<dbReference type="Gramene" id="KOM38111">
    <property type="protein sequence ID" value="KOM38111"/>
    <property type="gene ID" value="LR48_Vigan03g149300"/>
</dbReference>
<dbReference type="Proteomes" id="UP000053144">
    <property type="component" value="Chromosome 3"/>
</dbReference>
<evidence type="ECO:0000313" key="1">
    <source>
        <dbReference type="EMBL" id="KOM38111.1"/>
    </source>
</evidence>
<protein>
    <submittedName>
        <fullName evidence="1">Uncharacterized protein</fullName>
    </submittedName>
</protein>
<name>A0A0L9U5R3_PHAAN</name>
<sequence>MAVVPDPNQAHRALIHHADHQTEKKPLKTFAQRTNSLCECPCREHLAKVTRYANLFAQRVCIICRTKIYRIMQLRPQLPILSIFPNF</sequence>
<dbReference type="AlphaFoldDB" id="A0A0L9U5R3"/>
<evidence type="ECO:0000313" key="2">
    <source>
        <dbReference type="Proteomes" id="UP000053144"/>
    </source>
</evidence>
<accession>A0A0L9U5R3</accession>